<dbReference type="Proteomes" id="UP000244168">
    <property type="component" value="Unassembled WGS sequence"/>
</dbReference>
<feature type="transmembrane region" description="Helical" evidence="1">
    <location>
        <begin position="347"/>
        <end position="373"/>
    </location>
</feature>
<dbReference type="OrthoDB" id="9796461at2"/>
<feature type="transmembrane region" description="Helical" evidence="1">
    <location>
        <begin position="290"/>
        <end position="309"/>
    </location>
</feature>
<dbReference type="EMBL" id="QAOQ01000002">
    <property type="protein sequence ID" value="PTQ99366.1"/>
    <property type="molecule type" value="Genomic_DNA"/>
</dbReference>
<proteinExistence type="predicted"/>
<organism evidence="3 4">
    <name type="scientific">Mucilaginibacter yixingensis</name>
    <dbReference type="NCBI Taxonomy" id="1295612"/>
    <lineage>
        <taxon>Bacteria</taxon>
        <taxon>Pseudomonadati</taxon>
        <taxon>Bacteroidota</taxon>
        <taxon>Sphingobacteriia</taxon>
        <taxon>Sphingobacteriales</taxon>
        <taxon>Sphingobacteriaceae</taxon>
        <taxon>Mucilaginibacter</taxon>
    </lineage>
</organism>
<feature type="transmembrane region" description="Helical" evidence="1">
    <location>
        <begin position="20"/>
        <end position="40"/>
    </location>
</feature>
<protein>
    <submittedName>
        <fullName evidence="3">Peptidoglycan/LPS O-acetylase OafA/YrhL</fullName>
    </submittedName>
</protein>
<feature type="transmembrane region" description="Helical" evidence="1">
    <location>
        <begin position="265"/>
        <end position="283"/>
    </location>
</feature>
<gene>
    <name evidence="3" type="ORF">C8P68_102182</name>
</gene>
<keyword evidence="1" id="KW-1133">Transmembrane helix</keyword>
<evidence type="ECO:0000259" key="2">
    <source>
        <dbReference type="Pfam" id="PF01757"/>
    </source>
</evidence>
<comment type="caution">
    <text evidence="3">The sequence shown here is derived from an EMBL/GenBank/DDBJ whole genome shotgun (WGS) entry which is preliminary data.</text>
</comment>
<dbReference type="AlphaFoldDB" id="A0A2T5JC82"/>
<name>A0A2T5JC82_9SPHI</name>
<feature type="transmembrane region" description="Helical" evidence="1">
    <location>
        <begin position="385"/>
        <end position="403"/>
    </location>
</feature>
<feature type="transmembrane region" description="Helical" evidence="1">
    <location>
        <begin position="213"/>
        <end position="232"/>
    </location>
</feature>
<keyword evidence="1" id="KW-0812">Transmembrane</keyword>
<feature type="transmembrane region" description="Helical" evidence="1">
    <location>
        <begin position="315"/>
        <end position="335"/>
    </location>
</feature>
<evidence type="ECO:0000256" key="1">
    <source>
        <dbReference type="SAM" id="Phobius"/>
    </source>
</evidence>
<dbReference type="PANTHER" id="PTHR23028">
    <property type="entry name" value="ACETYLTRANSFERASE"/>
    <property type="match status" value="1"/>
</dbReference>
<dbReference type="GO" id="GO:0016747">
    <property type="term" value="F:acyltransferase activity, transferring groups other than amino-acyl groups"/>
    <property type="evidence" value="ECO:0007669"/>
    <property type="project" value="InterPro"/>
</dbReference>
<sequence length="418" mass="47337">MIIAKAPVVKKGIDRNLEALRGFAALVVVFNHIEALHKAFDANFLPTLTIVLAPNGHLFVLVFFVLSGYVIGISHQEPMRGPVIGSYIKKRLLRIYPIYIIATLFALLITHYSFTGWDIACNFLMLQTLLAYPIFENGPTWSLHYEMVYYGIFIPISRFRVSPLLILGISLVLALGSAGIFSAYFLGLSYWISGLCIARYFKNKSDGVAYNKLLSLLFLLLCLDQVLSRAGMPNLVKHLQYQLPVNHLFDWYHLQSPLLGSTRDLFFLPFYVFAVMIFAGINWRYERQCFGLINAIIASAITVSVNAMLDGHKANMGAYFIAIGYYLLFLLFWLVEGGWLALVSKPVIRFGSWIGGISYALYIVHAPILFVIGRFTFSDQVVTNYVIKVILLLSISTGFAWLLEKWFQPRIKQLLNRA</sequence>
<feature type="domain" description="Acyltransferase 3" evidence="2">
    <location>
        <begin position="16"/>
        <end position="222"/>
    </location>
</feature>
<evidence type="ECO:0000313" key="4">
    <source>
        <dbReference type="Proteomes" id="UP000244168"/>
    </source>
</evidence>
<reference evidence="3 4" key="1">
    <citation type="submission" date="2018-04" db="EMBL/GenBank/DDBJ databases">
        <title>Genomic Encyclopedia of Archaeal and Bacterial Type Strains, Phase II (KMG-II): from individual species to whole genera.</title>
        <authorList>
            <person name="Goeker M."/>
        </authorList>
    </citation>
    <scope>NUCLEOTIDE SEQUENCE [LARGE SCALE GENOMIC DNA]</scope>
    <source>
        <strain evidence="3 4">DSM 26809</strain>
    </source>
</reference>
<dbReference type="RefSeq" id="WP_107827300.1">
    <property type="nucleotide sequence ID" value="NZ_CP160205.1"/>
</dbReference>
<accession>A0A2T5JC82</accession>
<evidence type="ECO:0000313" key="3">
    <source>
        <dbReference type="EMBL" id="PTQ99366.1"/>
    </source>
</evidence>
<feature type="transmembrane region" description="Helical" evidence="1">
    <location>
        <begin position="92"/>
        <end position="110"/>
    </location>
</feature>
<dbReference type="Pfam" id="PF01757">
    <property type="entry name" value="Acyl_transf_3"/>
    <property type="match status" value="1"/>
</dbReference>
<keyword evidence="4" id="KW-1185">Reference proteome</keyword>
<feature type="transmembrane region" description="Helical" evidence="1">
    <location>
        <begin position="52"/>
        <end position="71"/>
    </location>
</feature>
<dbReference type="InterPro" id="IPR002656">
    <property type="entry name" value="Acyl_transf_3_dom"/>
</dbReference>
<keyword evidence="1" id="KW-0472">Membrane</keyword>
<dbReference type="InterPro" id="IPR050879">
    <property type="entry name" value="Acyltransferase_3"/>
</dbReference>